<keyword evidence="1" id="KW-0812">Transmembrane</keyword>
<name>A0A2P8DIP2_9ACTN</name>
<feature type="transmembrane region" description="Helical" evidence="1">
    <location>
        <begin position="157"/>
        <end position="183"/>
    </location>
</feature>
<organism evidence="2 3">
    <name type="scientific">Murinocardiopsis flavida</name>
    <dbReference type="NCBI Taxonomy" id="645275"/>
    <lineage>
        <taxon>Bacteria</taxon>
        <taxon>Bacillati</taxon>
        <taxon>Actinomycetota</taxon>
        <taxon>Actinomycetes</taxon>
        <taxon>Streptosporangiales</taxon>
        <taxon>Nocardiopsidaceae</taxon>
        <taxon>Murinocardiopsis</taxon>
    </lineage>
</organism>
<protein>
    <submittedName>
        <fullName evidence="2">Uncharacterized protein</fullName>
    </submittedName>
</protein>
<evidence type="ECO:0000256" key="1">
    <source>
        <dbReference type="SAM" id="Phobius"/>
    </source>
</evidence>
<dbReference type="Proteomes" id="UP000240542">
    <property type="component" value="Unassembled WGS sequence"/>
</dbReference>
<keyword evidence="3" id="KW-1185">Reference proteome</keyword>
<reference evidence="2 3" key="1">
    <citation type="submission" date="2018-03" db="EMBL/GenBank/DDBJ databases">
        <title>Genomic Encyclopedia of Archaeal and Bacterial Type Strains, Phase II (KMG-II): from individual species to whole genera.</title>
        <authorList>
            <person name="Goeker M."/>
        </authorList>
    </citation>
    <scope>NUCLEOTIDE SEQUENCE [LARGE SCALE GENOMIC DNA]</scope>
    <source>
        <strain evidence="2 3">DSM 45312</strain>
    </source>
</reference>
<sequence>MPPHIPHAHSSAPSTQDLRPRRLWYWVGAVVLAVGLTAGVALIALGANSAKPTPDFAAQVDGSGTATFEVGAGEDGQWALFTTDVNTWDCTHTTPSGKVGVLEREGSYETDDGVWILNGYLDTTEPGEHTYSCAGGSQIRHGIAGGDVVKGAETRRVAMVSIGLGLAAAGIVAALVIVVVTALRRRGNARRPAR</sequence>
<accession>A0A2P8DIP2</accession>
<evidence type="ECO:0000313" key="3">
    <source>
        <dbReference type="Proteomes" id="UP000240542"/>
    </source>
</evidence>
<dbReference type="AlphaFoldDB" id="A0A2P8DIP2"/>
<keyword evidence="1" id="KW-0472">Membrane</keyword>
<dbReference type="EMBL" id="PYGA01000009">
    <property type="protein sequence ID" value="PSK97093.1"/>
    <property type="molecule type" value="Genomic_DNA"/>
</dbReference>
<comment type="caution">
    <text evidence="2">The sequence shown here is derived from an EMBL/GenBank/DDBJ whole genome shotgun (WGS) entry which is preliminary data.</text>
</comment>
<proteinExistence type="predicted"/>
<keyword evidence="1" id="KW-1133">Transmembrane helix</keyword>
<evidence type="ECO:0000313" key="2">
    <source>
        <dbReference type="EMBL" id="PSK97093.1"/>
    </source>
</evidence>
<gene>
    <name evidence="2" type="ORF">CLV63_10996</name>
</gene>
<feature type="transmembrane region" description="Helical" evidence="1">
    <location>
        <begin position="23"/>
        <end position="47"/>
    </location>
</feature>